<dbReference type="Proteomes" id="UP000533641">
    <property type="component" value="Unassembled WGS sequence"/>
</dbReference>
<reference evidence="1 2" key="1">
    <citation type="submission" date="2020-08" db="EMBL/GenBank/DDBJ databases">
        <title>Genomic Encyclopedia of Type Strains, Phase IV (KMG-V): Genome sequencing to study the core and pangenomes of soil and plant-associated prokaryotes.</title>
        <authorList>
            <person name="Whitman W."/>
        </authorList>
    </citation>
    <scope>NUCLEOTIDE SEQUENCE [LARGE SCALE GENOMIC DNA]</scope>
    <source>
        <strain evidence="1 2">SEMIA 402</strain>
    </source>
</reference>
<organism evidence="1 2">
    <name type="scientific">Rhizobium mongolense</name>
    <dbReference type="NCBI Taxonomy" id="57676"/>
    <lineage>
        <taxon>Bacteria</taxon>
        <taxon>Pseudomonadati</taxon>
        <taxon>Pseudomonadota</taxon>
        <taxon>Alphaproteobacteria</taxon>
        <taxon>Hyphomicrobiales</taxon>
        <taxon>Rhizobiaceae</taxon>
        <taxon>Rhizobium/Agrobacterium group</taxon>
        <taxon>Rhizobium</taxon>
    </lineage>
</organism>
<protein>
    <submittedName>
        <fullName evidence="1">Uncharacterized protein</fullName>
    </submittedName>
</protein>
<accession>A0A7W6RKG2</accession>
<dbReference type="AlphaFoldDB" id="A0A7W6RKG2"/>
<gene>
    <name evidence="1" type="ORF">GGE12_001891</name>
</gene>
<comment type="caution">
    <text evidence="1">The sequence shown here is derived from an EMBL/GenBank/DDBJ whole genome shotgun (WGS) entry which is preliminary data.</text>
</comment>
<dbReference type="EMBL" id="JACIGM010000003">
    <property type="protein sequence ID" value="MBB4274136.1"/>
    <property type="molecule type" value="Genomic_DNA"/>
</dbReference>
<sequence>MGKATGSIENFTTLYDRMISERPLVSSLLTGHLAIEFLLRRLVRQHDITFGDRADIMRHQSRGVPAASS</sequence>
<evidence type="ECO:0000313" key="1">
    <source>
        <dbReference type="EMBL" id="MBB4274136.1"/>
    </source>
</evidence>
<proteinExistence type="predicted"/>
<evidence type="ECO:0000313" key="2">
    <source>
        <dbReference type="Proteomes" id="UP000533641"/>
    </source>
</evidence>
<name>A0A7W6RKG2_9HYPH</name>